<evidence type="ECO:0000313" key="1">
    <source>
        <dbReference type="EMBL" id="MBB5789806.1"/>
    </source>
</evidence>
<evidence type="ECO:0000313" key="2">
    <source>
        <dbReference type="Proteomes" id="UP000542813"/>
    </source>
</evidence>
<organism evidence="1 2">
    <name type="scientific">Jiangella mangrovi</name>
    <dbReference type="NCBI Taxonomy" id="1524084"/>
    <lineage>
        <taxon>Bacteria</taxon>
        <taxon>Bacillati</taxon>
        <taxon>Actinomycetota</taxon>
        <taxon>Actinomycetes</taxon>
        <taxon>Jiangellales</taxon>
        <taxon>Jiangellaceae</taxon>
        <taxon>Jiangella</taxon>
    </lineage>
</organism>
<dbReference type="EMBL" id="JACHMM010000001">
    <property type="protein sequence ID" value="MBB5789806.1"/>
    <property type="molecule type" value="Genomic_DNA"/>
</dbReference>
<name>A0A7W9LN05_9ACTN</name>
<dbReference type="Gene3D" id="3.40.50.1820">
    <property type="entry name" value="alpha/beta hydrolase"/>
    <property type="match status" value="1"/>
</dbReference>
<keyword evidence="2" id="KW-1185">Reference proteome</keyword>
<protein>
    <submittedName>
        <fullName evidence="1">Putative esterase</fullName>
    </submittedName>
</protein>
<comment type="caution">
    <text evidence="1">The sequence shown here is derived from an EMBL/GenBank/DDBJ whole genome shotgun (WGS) entry which is preliminary data.</text>
</comment>
<dbReference type="InterPro" id="IPR029058">
    <property type="entry name" value="AB_hydrolase_fold"/>
</dbReference>
<accession>A0A7W9LN05</accession>
<dbReference type="SUPFAM" id="SSF53474">
    <property type="entry name" value="alpha/beta-Hydrolases"/>
    <property type="match status" value="1"/>
</dbReference>
<dbReference type="AlphaFoldDB" id="A0A7W9LN05"/>
<reference evidence="1 2" key="1">
    <citation type="submission" date="2020-08" db="EMBL/GenBank/DDBJ databases">
        <title>Sequencing the genomes of 1000 actinobacteria strains.</title>
        <authorList>
            <person name="Klenk H.-P."/>
        </authorList>
    </citation>
    <scope>NUCLEOTIDE SEQUENCE [LARGE SCALE GENOMIC DNA]</scope>
    <source>
        <strain evidence="1 2">DSM 102122</strain>
    </source>
</reference>
<dbReference type="RefSeq" id="WP_184825414.1">
    <property type="nucleotide sequence ID" value="NZ_JACHMM010000001.1"/>
</dbReference>
<sequence length="222" mass="23659">MTEPPDPQPVLTEDRPRGDVRAAVLLLHGGRSESREPVRARQPSVVRLRPFAGALRRAGAPLGLTVWRLRYAIRGWNGADESPLADVRSALAAVRARDPEVPIALVGYSMGGRSAIRVTGEAGAGEGVVAVAALAPWLTPSETPSMLAGRHVLLMHGTADTTTDPRATTAFAAALDGVAASVRHVPVPDDGHALLRHPFVWHREVTRFVLARTGLAVEWPPT</sequence>
<dbReference type="Proteomes" id="UP000542813">
    <property type="component" value="Unassembled WGS sequence"/>
</dbReference>
<proteinExistence type="predicted"/>
<gene>
    <name evidence="1" type="ORF">HD601_004381</name>
</gene>